<dbReference type="SUPFAM" id="SSF53335">
    <property type="entry name" value="S-adenosyl-L-methionine-dependent methyltransferases"/>
    <property type="match status" value="1"/>
</dbReference>
<proteinExistence type="predicted"/>
<dbReference type="InterPro" id="IPR029063">
    <property type="entry name" value="SAM-dependent_MTases_sf"/>
</dbReference>
<dbReference type="PANTHER" id="PTHR42912">
    <property type="entry name" value="METHYLTRANSFERASE"/>
    <property type="match status" value="1"/>
</dbReference>
<dbReference type="InterPro" id="IPR050508">
    <property type="entry name" value="Methyltransf_Superfamily"/>
</dbReference>
<dbReference type="AlphaFoldDB" id="A0A3B0T7N3"/>
<evidence type="ECO:0000313" key="2">
    <source>
        <dbReference type="EMBL" id="VAW14038.1"/>
    </source>
</evidence>
<evidence type="ECO:0000259" key="1">
    <source>
        <dbReference type="Pfam" id="PF08241"/>
    </source>
</evidence>
<dbReference type="CDD" id="cd02440">
    <property type="entry name" value="AdoMet_MTases"/>
    <property type="match status" value="1"/>
</dbReference>
<sequence length="211" mass="24680">MKEESHKSEHIQKEYARLASNYDQRWASYVLTTVYETIKRIDWKDVKALLDVGCGTGELLKTVHSQFPEIKLSGVDLSREMLEVARQKLEENINLQNSSSEELSFDSESFDVVVSCSAFHFFENPVRVLREFQRVLKPKGKIVITDWCHDYLSCQVHDVFLHLFNRGHSRTYSVKEIKDIFKEAGLKNIKIDCYKINWLWGMMTVEAVRLI</sequence>
<reference evidence="2" key="1">
    <citation type="submission" date="2018-06" db="EMBL/GenBank/DDBJ databases">
        <authorList>
            <person name="Zhirakovskaya E."/>
        </authorList>
    </citation>
    <scope>NUCLEOTIDE SEQUENCE</scope>
</reference>
<dbReference type="Gene3D" id="3.40.50.150">
    <property type="entry name" value="Vaccinia Virus protein VP39"/>
    <property type="match status" value="1"/>
</dbReference>
<dbReference type="Pfam" id="PF08241">
    <property type="entry name" value="Methyltransf_11"/>
    <property type="match status" value="1"/>
</dbReference>
<dbReference type="GO" id="GO:0008757">
    <property type="term" value="F:S-adenosylmethionine-dependent methyltransferase activity"/>
    <property type="evidence" value="ECO:0007669"/>
    <property type="project" value="InterPro"/>
</dbReference>
<organism evidence="2">
    <name type="scientific">hydrothermal vent metagenome</name>
    <dbReference type="NCBI Taxonomy" id="652676"/>
    <lineage>
        <taxon>unclassified sequences</taxon>
        <taxon>metagenomes</taxon>
        <taxon>ecological metagenomes</taxon>
    </lineage>
</organism>
<feature type="domain" description="Methyltransferase type 11" evidence="1">
    <location>
        <begin position="50"/>
        <end position="144"/>
    </location>
</feature>
<dbReference type="EMBL" id="UOEN01000201">
    <property type="protein sequence ID" value="VAW14038.1"/>
    <property type="molecule type" value="Genomic_DNA"/>
</dbReference>
<dbReference type="InterPro" id="IPR013216">
    <property type="entry name" value="Methyltransf_11"/>
</dbReference>
<accession>A0A3B0T7N3</accession>
<gene>
    <name evidence="2" type="ORF">MNBD_BACTEROID05-1177</name>
</gene>
<dbReference type="PANTHER" id="PTHR42912:SF80">
    <property type="entry name" value="METHYLTRANSFERASE DOMAIN-CONTAINING PROTEIN"/>
    <property type="match status" value="1"/>
</dbReference>
<protein>
    <recommendedName>
        <fullName evidence="1">Methyltransferase type 11 domain-containing protein</fullName>
    </recommendedName>
</protein>
<name>A0A3B0T7N3_9ZZZZ</name>